<feature type="region of interest" description="Disordered" evidence="1">
    <location>
        <begin position="20"/>
        <end position="43"/>
    </location>
</feature>
<evidence type="ECO:0008006" key="5">
    <source>
        <dbReference type="Google" id="ProtNLM"/>
    </source>
</evidence>
<protein>
    <recommendedName>
        <fullName evidence="5">Secreted protein</fullName>
    </recommendedName>
</protein>
<accession>A0A1Z8ARD9</accession>
<reference evidence="4" key="1">
    <citation type="journal article" date="2017" name="Proc. Natl. Acad. Sci. U.S.A.">
        <title>Simulation of Deepwater Horizon oil plume reveals substrate specialization within a complex community of hydrocarbon-degraders.</title>
        <authorList>
            <person name="Hu P."/>
            <person name="Dubinsky E.A."/>
            <person name="Probst A.J."/>
            <person name="Wang J."/>
            <person name="Sieber C.M.K."/>
            <person name="Tom L.M."/>
            <person name="Gardinali P."/>
            <person name="Banfield J.F."/>
            <person name="Atlas R.M."/>
            <person name="Andersen G.L."/>
        </authorList>
    </citation>
    <scope>NUCLEOTIDE SEQUENCE [LARGE SCALE GENOMIC DNA]</scope>
</reference>
<evidence type="ECO:0000256" key="2">
    <source>
        <dbReference type="SAM" id="SignalP"/>
    </source>
</evidence>
<comment type="caution">
    <text evidence="3">The sequence shown here is derived from an EMBL/GenBank/DDBJ whole genome shotgun (WGS) entry which is preliminary data.</text>
</comment>
<dbReference type="Proteomes" id="UP000196102">
    <property type="component" value="Unassembled WGS sequence"/>
</dbReference>
<dbReference type="RefSeq" id="WP_303687237.1">
    <property type="nucleotide sequence ID" value="NZ_CAJXYO010000009.1"/>
</dbReference>
<dbReference type="AlphaFoldDB" id="A0A1Z8ARD9"/>
<evidence type="ECO:0000313" key="3">
    <source>
        <dbReference type="EMBL" id="OUS12877.1"/>
    </source>
</evidence>
<proteinExistence type="predicted"/>
<feature type="chain" id="PRO_5013120247" description="Secreted protein" evidence="2">
    <location>
        <begin position="19"/>
        <end position="204"/>
    </location>
</feature>
<sequence>MKKLVVFIFMLSLGVSMAQETPKTTPRTIEPVPQTKSGGSMLFPEKTESKTYTRPKENNEIKMRMETDLVDPGIKYKNQKFKKDAPVGAGFRSDTFLGEIRTGEKILRLVCRDHQFEDGDMVRIWQDDKILVDKIYLRNAYQGVGIPLKDGFNKLEIEALNQGTSGPNTAEFKVMDMKGKVVQQNIWNLASGVRATLIILKNDK</sequence>
<feature type="signal peptide" evidence="2">
    <location>
        <begin position="1"/>
        <end position="18"/>
    </location>
</feature>
<evidence type="ECO:0000256" key="1">
    <source>
        <dbReference type="SAM" id="MobiDB-lite"/>
    </source>
</evidence>
<dbReference type="EMBL" id="MAAX01000154">
    <property type="protein sequence ID" value="OUS12877.1"/>
    <property type="molecule type" value="Genomic_DNA"/>
</dbReference>
<gene>
    <name evidence="3" type="ORF">A9Q93_09755</name>
</gene>
<keyword evidence="2" id="KW-0732">Signal</keyword>
<organism evidence="3 4">
    <name type="scientific">Nonlabens dokdonensis</name>
    <dbReference type="NCBI Taxonomy" id="328515"/>
    <lineage>
        <taxon>Bacteria</taxon>
        <taxon>Pseudomonadati</taxon>
        <taxon>Bacteroidota</taxon>
        <taxon>Flavobacteriia</taxon>
        <taxon>Flavobacteriales</taxon>
        <taxon>Flavobacteriaceae</taxon>
        <taxon>Nonlabens</taxon>
    </lineage>
</organism>
<name>A0A1Z8ARD9_9FLAO</name>
<evidence type="ECO:0000313" key="4">
    <source>
        <dbReference type="Proteomes" id="UP000196102"/>
    </source>
</evidence>